<comment type="caution">
    <text evidence="1">The sequence shown here is derived from an EMBL/GenBank/DDBJ whole genome shotgun (WGS) entry which is preliminary data.</text>
</comment>
<dbReference type="AlphaFoldDB" id="A0A3D9CRZ7"/>
<sequence length="59" mass="7033">MQFCNRDQGQLQTLKIKSKNSDFKNHQIKRMKTPGWEADVFPPFLKVYFPKKLRSASKF</sequence>
<dbReference type="Proteomes" id="UP000256769">
    <property type="component" value="Unassembled WGS sequence"/>
</dbReference>
<gene>
    <name evidence="1" type="ORF">DRF59_05095</name>
</gene>
<reference evidence="1 2" key="1">
    <citation type="journal article" date="2007" name="Int. J. Syst. Evol. Microbiol.">
        <title>Chryseobacterium flavum sp. nov., isolated from polluted soil.</title>
        <authorList>
            <person name="Zhou Y."/>
            <person name="Dong J."/>
            <person name="Wang X."/>
            <person name="Huang X."/>
            <person name="Zhang K.Y."/>
            <person name="Zhang Y.Q."/>
            <person name="Guo Y.F."/>
            <person name="Lai R."/>
            <person name="Li W.J."/>
        </authorList>
    </citation>
    <scope>NUCLEOTIDE SEQUENCE [LARGE SCALE GENOMIC DNA]</scope>
    <source>
        <strain evidence="1 2">KCTC 12877</strain>
    </source>
</reference>
<accession>A0A3D9CRZ7</accession>
<evidence type="ECO:0000313" key="2">
    <source>
        <dbReference type="Proteomes" id="UP000256769"/>
    </source>
</evidence>
<dbReference type="EMBL" id="QNUE01000003">
    <property type="protein sequence ID" value="REC68418.1"/>
    <property type="molecule type" value="Genomic_DNA"/>
</dbReference>
<name>A0A3D9CRZ7_9FLAO</name>
<keyword evidence="2" id="KW-1185">Reference proteome</keyword>
<evidence type="ECO:0000313" key="1">
    <source>
        <dbReference type="EMBL" id="REC68418.1"/>
    </source>
</evidence>
<protein>
    <submittedName>
        <fullName evidence="1">Uncharacterized protein</fullName>
    </submittedName>
</protein>
<organism evidence="1 2">
    <name type="scientific">Chryseobacterium flavum</name>
    <dbReference type="NCBI Taxonomy" id="415851"/>
    <lineage>
        <taxon>Bacteria</taxon>
        <taxon>Pseudomonadati</taxon>
        <taxon>Bacteroidota</taxon>
        <taxon>Flavobacteriia</taxon>
        <taxon>Flavobacteriales</taxon>
        <taxon>Weeksellaceae</taxon>
        <taxon>Chryseobacterium group</taxon>
        <taxon>Chryseobacterium</taxon>
    </lineage>
</organism>
<proteinExistence type="predicted"/>